<reference evidence="1" key="1">
    <citation type="submission" date="2023-06" db="EMBL/GenBank/DDBJ databases">
        <title>Uncultivated large filamentous bacteria from sulfidic sediments reveal new species and different genomic features in energy metabolism and defense.</title>
        <authorList>
            <person name="Fonseca A."/>
        </authorList>
    </citation>
    <scope>NUCLEOTIDE SEQUENCE</scope>
    <source>
        <strain evidence="1">HSG4</strain>
    </source>
</reference>
<dbReference type="Proteomes" id="UP001171945">
    <property type="component" value="Unassembled WGS sequence"/>
</dbReference>
<protein>
    <submittedName>
        <fullName evidence="1">Uncharacterized protein</fullName>
    </submittedName>
</protein>
<sequence>MNPNKRLTIVGKFRLNDDKPEYRFTNRENPNPERGIFPLNPGQLFMTLQPELRFVPEDTKQIGDAIFNAYKILTPLKAQLQNRPLASMQPLAVKPDSPFFNIQSDPAISPNHAIQKEGGRLFKELLIDLNQVARFYRGKFSKALLKLAKEYLLDYANKNLSGYQIDQAAWYELFFSQPELTTAIVKYLTAYPEDVVKIQHQFEKILQDATKGKEHWIDHSEAYRQALSQALVKCRLALESGDETLTEIANEQGDMGWLVNYVNSEYDISNDFDESAANFAHYYRLFRKHSDNLHRFLRSGPLHSFVFCWLASKYKEHSKGKFITDASTVMYKVGAEGQGKQRIIAESRAEWQDTIHLVREAISVDKLSDEQRKEINNSSLYEAGSDALGGNLIKTLETTGNFTRQQLIQQCEDLFVETALLVGGAMGDILRQFNERFSDYMVLYHAILRQQSGSPDDFKKAMQRATLKAISSPQLDEMTNRIFVELSGVKDCTAQPVKKEFLKIVTTDIQGEYFNAYLGKQTEIDATSLKLREAYRLRLGMDIDAAGQYNTSEIGIAGVASWHDIPDIEEEYQVNRRTAQKARLEHQVKSDIPFNTTLRQGIPSGEYQIKHGETLIGTATVDDKVCENTLVTMSGQFDAKQIDTIKESEQIIAVSQSDDAQRFTWKRTDYAEVGKALNSKEAFEKVQLHPFEGEVPIADRYNLQVEEETVGEITITTETQGNTVPTIDGTLYTNDLEVIASDESLTLANDDEQSFDWQAKERGDLLPIVRDYRGLKPKDLESDELWLRQESGEQKFDHLLNESLKDQDDLMMRLHTLVLGEYMLAAPEKAIALDTADLSKMSGLIFDLARHIGVHSRLKFFEEKLLALNALALEVFPNGH</sequence>
<dbReference type="EMBL" id="JAUCGM010000019">
    <property type="protein sequence ID" value="MDM8561899.1"/>
    <property type="molecule type" value="Genomic_DNA"/>
</dbReference>
<accession>A0ABT7VQH0</accession>
<organism evidence="1 2">
    <name type="scientific">Candidatus Marithioploca araucensis</name>
    <dbReference type="NCBI Taxonomy" id="70273"/>
    <lineage>
        <taxon>Bacteria</taxon>
        <taxon>Pseudomonadati</taxon>
        <taxon>Pseudomonadota</taxon>
        <taxon>Gammaproteobacteria</taxon>
        <taxon>Thiotrichales</taxon>
        <taxon>Thiotrichaceae</taxon>
        <taxon>Candidatus Marithioploca</taxon>
    </lineage>
</organism>
<comment type="caution">
    <text evidence="1">The sequence shown here is derived from an EMBL/GenBank/DDBJ whole genome shotgun (WGS) entry which is preliminary data.</text>
</comment>
<evidence type="ECO:0000313" key="2">
    <source>
        <dbReference type="Proteomes" id="UP001171945"/>
    </source>
</evidence>
<gene>
    <name evidence="1" type="ORF">QUF54_00930</name>
</gene>
<proteinExistence type="predicted"/>
<keyword evidence="2" id="KW-1185">Reference proteome</keyword>
<name>A0ABT7VQH0_9GAMM</name>
<evidence type="ECO:0000313" key="1">
    <source>
        <dbReference type="EMBL" id="MDM8561899.1"/>
    </source>
</evidence>